<proteinExistence type="predicted"/>
<name>A0ABW1WNZ7_9HYPH</name>
<dbReference type="RefSeq" id="WP_192285271.1">
    <property type="nucleotide sequence ID" value="NZ_JBHSTT010000031.1"/>
</dbReference>
<protein>
    <submittedName>
        <fullName evidence="1">Uncharacterized protein</fullName>
    </submittedName>
</protein>
<sequence length="102" mass="10944">MQSKFTRIPNAFGGDSTVVEHVSLDDVIAAWDAAFERAGMDPTTPAAVAALRHLLDKAGVLTLSTWGQVYKVEQAREDLTRALAEFGVGAPAQAPIEDRVVH</sequence>
<comment type="caution">
    <text evidence="1">The sequence shown here is derived from an EMBL/GenBank/DDBJ whole genome shotgun (WGS) entry which is preliminary data.</text>
</comment>
<gene>
    <name evidence="1" type="ORF">ACFQDP_09240</name>
</gene>
<organism evidence="1 2">
    <name type="scientific">Methylorubrum zatmanii</name>
    <dbReference type="NCBI Taxonomy" id="29429"/>
    <lineage>
        <taxon>Bacteria</taxon>
        <taxon>Pseudomonadati</taxon>
        <taxon>Pseudomonadota</taxon>
        <taxon>Alphaproteobacteria</taxon>
        <taxon>Hyphomicrobiales</taxon>
        <taxon>Methylobacteriaceae</taxon>
        <taxon>Methylorubrum</taxon>
    </lineage>
</organism>
<evidence type="ECO:0000313" key="1">
    <source>
        <dbReference type="EMBL" id="MFC6389517.1"/>
    </source>
</evidence>
<accession>A0ABW1WNZ7</accession>
<dbReference type="EMBL" id="JBHSTT010000031">
    <property type="protein sequence ID" value="MFC6389517.1"/>
    <property type="molecule type" value="Genomic_DNA"/>
</dbReference>
<evidence type="ECO:0000313" key="2">
    <source>
        <dbReference type="Proteomes" id="UP001596237"/>
    </source>
</evidence>
<keyword evidence="2" id="KW-1185">Reference proteome</keyword>
<reference evidence="2" key="1">
    <citation type="journal article" date="2019" name="Int. J. Syst. Evol. Microbiol.">
        <title>The Global Catalogue of Microorganisms (GCM) 10K type strain sequencing project: providing services to taxonomists for standard genome sequencing and annotation.</title>
        <authorList>
            <consortium name="The Broad Institute Genomics Platform"/>
            <consortium name="The Broad Institute Genome Sequencing Center for Infectious Disease"/>
            <person name="Wu L."/>
            <person name="Ma J."/>
        </authorList>
    </citation>
    <scope>NUCLEOTIDE SEQUENCE [LARGE SCALE GENOMIC DNA]</scope>
    <source>
        <strain evidence="2">CCUG 36916</strain>
    </source>
</reference>
<dbReference type="Proteomes" id="UP001596237">
    <property type="component" value="Unassembled WGS sequence"/>
</dbReference>